<dbReference type="SUPFAM" id="SSF56059">
    <property type="entry name" value="Glutathione synthetase ATP-binding domain-like"/>
    <property type="match status" value="1"/>
</dbReference>
<sequence>MKEQISRISNKLTKTRVLAKKIELKRHIPETRKLSWKVLQAMLQNHQMVYIKPCCGSLGEGVIRVEQQILRSSSGAGGSETDSGTRRSYRYQAGTRINTFGNYNEAYQALLAETRGRSYLVQKGIRLLTYGGRPFDIRVMVQRNPQGEWEATGAAGRVAHPQKVVTNGSQGGTIYPVETLLKAYTRSGKRKPLLAQMYRLGVKCAIQLSSAYPGLKEIGLDLALDRRLTPWILEVNTAPDPCPFTKLKDARMLDRIVRYGKAYGRTYKLKCMKAKRGIN</sequence>
<keyword evidence="2" id="KW-1185">Reference proteome</keyword>
<reference evidence="2" key="1">
    <citation type="journal article" date="2019" name="Int. J. Syst. Evol. Microbiol.">
        <title>The Global Catalogue of Microorganisms (GCM) 10K type strain sequencing project: providing services to taxonomists for standard genome sequencing and annotation.</title>
        <authorList>
            <consortium name="The Broad Institute Genomics Platform"/>
            <consortium name="The Broad Institute Genome Sequencing Center for Infectious Disease"/>
            <person name="Wu L."/>
            <person name="Ma J."/>
        </authorList>
    </citation>
    <scope>NUCLEOTIDE SEQUENCE [LARGE SCALE GENOMIC DNA]</scope>
    <source>
        <strain evidence="2">CCM 8725</strain>
    </source>
</reference>
<evidence type="ECO:0000313" key="1">
    <source>
        <dbReference type="EMBL" id="MFD2410709.1"/>
    </source>
</evidence>
<dbReference type="Proteomes" id="UP001597448">
    <property type="component" value="Unassembled WGS sequence"/>
</dbReference>
<accession>A0ABW5F713</accession>
<gene>
    <name evidence="1" type="ORF">ACFSX3_12550</name>
</gene>
<protein>
    <submittedName>
        <fullName evidence="1">YheC/YheD family protein</fullName>
    </submittedName>
</protein>
<proteinExistence type="predicted"/>
<dbReference type="InterPro" id="IPR026838">
    <property type="entry name" value="YheC/D"/>
</dbReference>
<evidence type="ECO:0000313" key="2">
    <source>
        <dbReference type="Proteomes" id="UP001597448"/>
    </source>
</evidence>
<dbReference type="EMBL" id="JBHUKY010000022">
    <property type="protein sequence ID" value="MFD2410709.1"/>
    <property type="molecule type" value="Genomic_DNA"/>
</dbReference>
<name>A0ABW5F713_9BACL</name>
<dbReference type="Pfam" id="PF14398">
    <property type="entry name" value="ATPgrasp_YheCD"/>
    <property type="match status" value="1"/>
</dbReference>
<dbReference type="RefSeq" id="WP_209992350.1">
    <property type="nucleotide sequence ID" value="NZ_JBHSVQ010000001.1"/>
</dbReference>
<dbReference type="Gene3D" id="3.30.470.20">
    <property type="entry name" value="ATP-grasp fold, B domain"/>
    <property type="match status" value="1"/>
</dbReference>
<comment type="caution">
    <text evidence="1">The sequence shown here is derived from an EMBL/GenBank/DDBJ whole genome shotgun (WGS) entry which is preliminary data.</text>
</comment>
<organism evidence="1 2">
    <name type="scientific">Paenibacillus rhizoplanae</name>
    <dbReference type="NCBI Taxonomy" id="1917181"/>
    <lineage>
        <taxon>Bacteria</taxon>
        <taxon>Bacillati</taxon>
        <taxon>Bacillota</taxon>
        <taxon>Bacilli</taxon>
        <taxon>Bacillales</taxon>
        <taxon>Paenibacillaceae</taxon>
        <taxon>Paenibacillus</taxon>
    </lineage>
</organism>